<dbReference type="Proteomes" id="UP001066276">
    <property type="component" value="Chromosome 2_1"/>
</dbReference>
<evidence type="ECO:0008006" key="3">
    <source>
        <dbReference type="Google" id="ProtNLM"/>
    </source>
</evidence>
<keyword evidence="2" id="KW-1185">Reference proteome</keyword>
<reference evidence="1" key="1">
    <citation type="journal article" date="2022" name="bioRxiv">
        <title>Sequencing and chromosome-scale assembly of the giantPleurodeles waltlgenome.</title>
        <authorList>
            <person name="Brown T."/>
            <person name="Elewa A."/>
            <person name="Iarovenko S."/>
            <person name="Subramanian E."/>
            <person name="Araus A.J."/>
            <person name="Petzold A."/>
            <person name="Susuki M."/>
            <person name="Suzuki K.-i.T."/>
            <person name="Hayashi T."/>
            <person name="Toyoda A."/>
            <person name="Oliveira C."/>
            <person name="Osipova E."/>
            <person name="Leigh N.D."/>
            <person name="Simon A."/>
            <person name="Yun M.H."/>
        </authorList>
    </citation>
    <scope>NUCLEOTIDE SEQUENCE</scope>
    <source>
        <strain evidence="1">20211129_DDA</strain>
        <tissue evidence="1">Liver</tissue>
    </source>
</reference>
<evidence type="ECO:0000313" key="1">
    <source>
        <dbReference type="EMBL" id="KAJ1201650.1"/>
    </source>
</evidence>
<comment type="caution">
    <text evidence="1">The sequence shown here is derived from an EMBL/GenBank/DDBJ whole genome shotgun (WGS) entry which is preliminary data.</text>
</comment>
<dbReference type="AlphaFoldDB" id="A0AAV7VJ15"/>
<accession>A0AAV7VJ15</accession>
<name>A0AAV7VJ15_PLEWA</name>
<evidence type="ECO:0000313" key="2">
    <source>
        <dbReference type="Proteomes" id="UP001066276"/>
    </source>
</evidence>
<proteinExistence type="predicted"/>
<protein>
    <recommendedName>
        <fullName evidence="3">Secreted protein</fullName>
    </recommendedName>
</protein>
<gene>
    <name evidence="1" type="ORF">NDU88_005456</name>
</gene>
<sequence>MPPVLTLTAQCCRDLLSRCRLLGGVLVRSSLLAVRAGGPVGAASPVPSLCTSCPQRGRGMPRRPRKHDVRSLLRARIAMFWAE</sequence>
<dbReference type="EMBL" id="JANPWB010000003">
    <property type="protein sequence ID" value="KAJ1201650.1"/>
    <property type="molecule type" value="Genomic_DNA"/>
</dbReference>
<organism evidence="1 2">
    <name type="scientific">Pleurodeles waltl</name>
    <name type="common">Iberian ribbed newt</name>
    <dbReference type="NCBI Taxonomy" id="8319"/>
    <lineage>
        <taxon>Eukaryota</taxon>
        <taxon>Metazoa</taxon>
        <taxon>Chordata</taxon>
        <taxon>Craniata</taxon>
        <taxon>Vertebrata</taxon>
        <taxon>Euteleostomi</taxon>
        <taxon>Amphibia</taxon>
        <taxon>Batrachia</taxon>
        <taxon>Caudata</taxon>
        <taxon>Salamandroidea</taxon>
        <taxon>Salamandridae</taxon>
        <taxon>Pleurodelinae</taxon>
        <taxon>Pleurodeles</taxon>
    </lineage>
</organism>